<dbReference type="EMBL" id="BMVP01000004">
    <property type="protein sequence ID" value="GHB56596.1"/>
    <property type="molecule type" value="Genomic_DNA"/>
</dbReference>
<keyword evidence="1" id="KW-1133">Transmembrane helix</keyword>
<evidence type="ECO:0000256" key="1">
    <source>
        <dbReference type="SAM" id="Phobius"/>
    </source>
</evidence>
<feature type="transmembrane region" description="Helical" evidence="1">
    <location>
        <begin position="53"/>
        <end position="70"/>
    </location>
</feature>
<comment type="caution">
    <text evidence="2">The sequence shown here is derived from an EMBL/GenBank/DDBJ whole genome shotgun (WGS) entry which is preliminary data.</text>
</comment>
<accession>A0ABQ3ES38</accession>
<evidence type="ECO:0000313" key="2">
    <source>
        <dbReference type="EMBL" id="GHB56596.1"/>
    </source>
</evidence>
<reference evidence="3" key="1">
    <citation type="journal article" date="2019" name="Int. J. Syst. Evol. Microbiol.">
        <title>The Global Catalogue of Microorganisms (GCM) 10K type strain sequencing project: providing services to taxonomists for standard genome sequencing and annotation.</title>
        <authorList>
            <consortium name="The Broad Institute Genomics Platform"/>
            <consortium name="The Broad Institute Genome Sequencing Center for Infectious Disease"/>
            <person name="Wu L."/>
            <person name="Ma J."/>
        </authorList>
    </citation>
    <scope>NUCLEOTIDE SEQUENCE [LARGE SCALE GENOMIC DNA]</scope>
    <source>
        <strain evidence="3">JCM 4738</strain>
    </source>
</reference>
<keyword evidence="1" id="KW-0472">Membrane</keyword>
<keyword evidence="1" id="KW-0812">Transmembrane</keyword>
<gene>
    <name evidence="2" type="ORF">GCM10010347_28360</name>
</gene>
<protein>
    <recommendedName>
        <fullName evidence="4">DUF3592 domain-containing protein</fullName>
    </recommendedName>
</protein>
<proteinExistence type="predicted"/>
<dbReference type="Proteomes" id="UP000642673">
    <property type="component" value="Unassembled WGS sequence"/>
</dbReference>
<organism evidence="2 3">
    <name type="scientific">Streptomyces cirratus</name>
    <dbReference type="NCBI Taxonomy" id="68187"/>
    <lineage>
        <taxon>Bacteria</taxon>
        <taxon>Bacillati</taxon>
        <taxon>Actinomycetota</taxon>
        <taxon>Actinomycetes</taxon>
        <taxon>Kitasatosporales</taxon>
        <taxon>Streptomycetaceae</taxon>
        <taxon>Streptomyces</taxon>
    </lineage>
</organism>
<name>A0ABQ3ES38_9ACTN</name>
<evidence type="ECO:0008006" key="4">
    <source>
        <dbReference type="Google" id="ProtNLM"/>
    </source>
</evidence>
<keyword evidence="3" id="KW-1185">Reference proteome</keyword>
<evidence type="ECO:0000313" key="3">
    <source>
        <dbReference type="Proteomes" id="UP000642673"/>
    </source>
</evidence>
<feature type="transmembrane region" description="Helical" evidence="1">
    <location>
        <begin position="25"/>
        <end position="46"/>
    </location>
</feature>
<sequence length="187" mass="18941">MPWVAAGGVYGWASWCYGASSAPSGAVALVGGAVLVLGSCAAYFVLVGGSGGFFGGLLLSLGMLLTVAAADQAAARPATATCAVREVHTKVQQSAGDGAPPARTVYRFALGCPGGYPAELKEDRAVAAVGEEIRVAYDPAHRVSAELEGRTAPWKPAAWAAALLALSATIAWAKRAPEGRPERLGTS</sequence>